<organism evidence="1 2">
    <name type="scientific">[Phormidium ambiguum] IAM M-71</name>
    <dbReference type="NCBI Taxonomy" id="454136"/>
    <lineage>
        <taxon>Bacteria</taxon>
        <taxon>Bacillati</taxon>
        <taxon>Cyanobacteriota</taxon>
        <taxon>Cyanophyceae</taxon>
        <taxon>Oscillatoriophycideae</taxon>
        <taxon>Aerosakkonematales</taxon>
        <taxon>Aerosakkonemataceae</taxon>
        <taxon>Floridanema</taxon>
    </lineage>
</organism>
<dbReference type="RefSeq" id="WP_073597147.1">
    <property type="nucleotide sequence ID" value="NZ_MRCE01000057.1"/>
</dbReference>
<dbReference type="AlphaFoldDB" id="A0A1U7I409"/>
<dbReference type="EMBL" id="MRCE01000057">
    <property type="protein sequence ID" value="OKH30899.1"/>
    <property type="molecule type" value="Genomic_DNA"/>
</dbReference>
<sequence length="137" mass="15601">MKTASIAITLIDPDFNFSLPARWGTDYQIDAIDVVYLNGETALCLHLSPLQNPNINTFVQGCQKINCSTDYPYFYLSCSQNSIPPAIGSAWGTLWRVSECRTVLKESYVPTEGYCLVWHWRLTFSKRREPIKFLPTA</sequence>
<evidence type="ECO:0000313" key="1">
    <source>
        <dbReference type="EMBL" id="OKH30899.1"/>
    </source>
</evidence>
<reference evidence="1 2" key="1">
    <citation type="submission" date="2016-11" db="EMBL/GenBank/DDBJ databases">
        <title>Draft Genome Sequences of Nine Cyanobacterial Strains from Diverse Habitats.</title>
        <authorList>
            <person name="Zhu T."/>
            <person name="Hou S."/>
            <person name="Lu X."/>
            <person name="Hess W.R."/>
        </authorList>
    </citation>
    <scope>NUCLEOTIDE SEQUENCE [LARGE SCALE GENOMIC DNA]</scope>
    <source>
        <strain evidence="1 2">IAM M-71</strain>
    </source>
</reference>
<name>A0A1U7I409_9CYAN</name>
<gene>
    <name evidence="1" type="ORF">NIES2119_29955</name>
</gene>
<accession>A0A1U7I409</accession>
<proteinExistence type="predicted"/>
<protein>
    <submittedName>
        <fullName evidence="1">Uncharacterized protein</fullName>
    </submittedName>
</protein>
<comment type="caution">
    <text evidence="1">The sequence shown here is derived from an EMBL/GenBank/DDBJ whole genome shotgun (WGS) entry which is preliminary data.</text>
</comment>
<dbReference type="STRING" id="454136.NIES2119_29955"/>
<evidence type="ECO:0000313" key="2">
    <source>
        <dbReference type="Proteomes" id="UP000185860"/>
    </source>
</evidence>
<dbReference type="Proteomes" id="UP000185860">
    <property type="component" value="Unassembled WGS sequence"/>
</dbReference>